<name>A0A381PSL2_9ZZZZ</name>
<protein>
    <recommendedName>
        <fullName evidence="6">Glycosyltransferase 2-like domain-containing protein</fullName>
    </recommendedName>
</protein>
<keyword evidence="4" id="KW-0808">Transferase</keyword>
<evidence type="ECO:0000256" key="5">
    <source>
        <dbReference type="ARBA" id="ARBA00023136"/>
    </source>
</evidence>
<dbReference type="Pfam" id="PF00535">
    <property type="entry name" value="Glycos_transf_2"/>
    <property type="match status" value="1"/>
</dbReference>
<dbReference type="PANTHER" id="PTHR43646">
    <property type="entry name" value="GLYCOSYLTRANSFERASE"/>
    <property type="match status" value="1"/>
</dbReference>
<comment type="subcellular location">
    <subcellularLocation>
        <location evidence="1">Cell membrane</location>
    </subcellularLocation>
</comment>
<evidence type="ECO:0000259" key="6">
    <source>
        <dbReference type="Pfam" id="PF00535"/>
    </source>
</evidence>
<dbReference type="Gene3D" id="3.90.550.10">
    <property type="entry name" value="Spore Coat Polysaccharide Biosynthesis Protein SpsA, Chain A"/>
    <property type="match status" value="1"/>
</dbReference>
<feature type="domain" description="Glycosyltransferase 2-like" evidence="6">
    <location>
        <begin position="9"/>
        <end position="103"/>
    </location>
</feature>
<reference evidence="7" key="1">
    <citation type="submission" date="2018-05" db="EMBL/GenBank/DDBJ databases">
        <authorList>
            <person name="Lanie J.A."/>
            <person name="Ng W.-L."/>
            <person name="Kazmierczak K.M."/>
            <person name="Andrzejewski T.M."/>
            <person name="Davidsen T.M."/>
            <person name="Wayne K.J."/>
            <person name="Tettelin H."/>
            <person name="Glass J.I."/>
            <person name="Rusch D."/>
            <person name="Podicherti R."/>
            <person name="Tsui H.-C.T."/>
            <person name="Winkler M.E."/>
        </authorList>
    </citation>
    <scope>NUCLEOTIDE SEQUENCE</scope>
</reference>
<evidence type="ECO:0000256" key="3">
    <source>
        <dbReference type="ARBA" id="ARBA00022676"/>
    </source>
</evidence>
<sequence>MVNHLDQVSVVVPVVNDRSALDALLRMLSPFQELEIVVVDGGSDDVSIDEQQPRLRLLRSERGRALQLNAGVASTQRPWLWFLHADSVVTRAAVEALQLALEGAQWGRFDVTLSCDTPWFRLIAWAMNQRSAVTSICTGDQGMFVRRALLERIGGIPDQLLMEDIELSKRLRRIAKPTRVRTLLGTSSRRWEQDGIVRTILLMWELRLRYFLGASPEVLAARYYPDGRRA</sequence>
<dbReference type="GO" id="GO:0005886">
    <property type="term" value="C:plasma membrane"/>
    <property type="evidence" value="ECO:0007669"/>
    <property type="project" value="UniProtKB-SubCell"/>
</dbReference>
<keyword evidence="3" id="KW-0328">Glycosyltransferase</keyword>
<gene>
    <name evidence="7" type="ORF">METZ01_LOCUS22885</name>
</gene>
<evidence type="ECO:0000256" key="4">
    <source>
        <dbReference type="ARBA" id="ARBA00022679"/>
    </source>
</evidence>
<keyword evidence="2" id="KW-1003">Cell membrane</keyword>
<dbReference type="SUPFAM" id="SSF53448">
    <property type="entry name" value="Nucleotide-diphospho-sugar transferases"/>
    <property type="match status" value="1"/>
</dbReference>
<proteinExistence type="predicted"/>
<dbReference type="InterPro" id="IPR026461">
    <property type="entry name" value="Trfase_2_rSAM/seldom_assoc"/>
</dbReference>
<organism evidence="7">
    <name type="scientific">marine metagenome</name>
    <dbReference type="NCBI Taxonomy" id="408172"/>
    <lineage>
        <taxon>unclassified sequences</taxon>
        <taxon>metagenomes</taxon>
        <taxon>ecological metagenomes</taxon>
    </lineage>
</organism>
<evidence type="ECO:0000256" key="2">
    <source>
        <dbReference type="ARBA" id="ARBA00022475"/>
    </source>
</evidence>
<dbReference type="InterPro" id="IPR029044">
    <property type="entry name" value="Nucleotide-diphossugar_trans"/>
</dbReference>
<dbReference type="InterPro" id="IPR001173">
    <property type="entry name" value="Glyco_trans_2-like"/>
</dbReference>
<dbReference type="CDD" id="cd02522">
    <property type="entry name" value="GT_2_like_a"/>
    <property type="match status" value="1"/>
</dbReference>
<accession>A0A381PSL2</accession>
<evidence type="ECO:0000313" key="7">
    <source>
        <dbReference type="EMBL" id="SUZ70031.1"/>
    </source>
</evidence>
<dbReference type="NCBIfam" id="TIGR04283">
    <property type="entry name" value="glyco_like_mftF"/>
    <property type="match status" value="1"/>
</dbReference>
<keyword evidence="5" id="KW-0472">Membrane</keyword>
<evidence type="ECO:0000256" key="1">
    <source>
        <dbReference type="ARBA" id="ARBA00004236"/>
    </source>
</evidence>
<dbReference type="EMBL" id="UINC01001079">
    <property type="protein sequence ID" value="SUZ70031.1"/>
    <property type="molecule type" value="Genomic_DNA"/>
</dbReference>
<dbReference type="PANTHER" id="PTHR43646:SF2">
    <property type="entry name" value="GLYCOSYLTRANSFERASE 2-LIKE DOMAIN-CONTAINING PROTEIN"/>
    <property type="match status" value="1"/>
</dbReference>
<dbReference type="GO" id="GO:0016757">
    <property type="term" value="F:glycosyltransferase activity"/>
    <property type="evidence" value="ECO:0007669"/>
    <property type="project" value="UniProtKB-KW"/>
</dbReference>
<dbReference type="AlphaFoldDB" id="A0A381PSL2"/>